<keyword evidence="3" id="KW-1185">Reference proteome</keyword>
<dbReference type="Proteomes" id="UP000887013">
    <property type="component" value="Unassembled WGS sequence"/>
</dbReference>
<gene>
    <name evidence="2" type="ORF">NPIL_513241</name>
</gene>
<dbReference type="AlphaFoldDB" id="A0A8X6NAM9"/>
<evidence type="ECO:0000313" key="3">
    <source>
        <dbReference type="Proteomes" id="UP000887013"/>
    </source>
</evidence>
<evidence type="ECO:0000256" key="1">
    <source>
        <dbReference type="SAM" id="MobiDB-lite"/>
    </source>
</evidence>
<evidence type="ECO:0000313" key="2">
    <source>
        <dbReference type="EMBL" id="GFT03492.1"/>
    </source>
</evidence>
<accession>A0A8X6NAM9</accession>
<sequence>MMETLRYLRPRVLAYVSEKCCSTPYQPTASRRVAHNTAFVFADRQLRHTENLLRLGKNGPPLFGARAPPPRMGPPVTCLSN</sequence>
<comment type="caution">
    <text evidence="2">The sequence shown here is derived from an EMBL/GenBank/DDBJ whole genome shotgun (WGS) entry which is preliminary data.</text>
</comment>
<protein>
    <submittedName>
        <fullName evidence="2">Uncharacterized protein</fullName>
    </submittedName>
</protein>
<reference evidence="2" key="1">
    <citation type="submission" date="2020-08" db="EMBL/GenBank/DDBJ databases">
        <title>Multicomponent nature underlies the extraordinary mechanical properties of spider dragline silk.</title>
        <authorList>
            <person name="Kono N."/>
            <person name="Nakamura H."/>
            <person name="Mori M."/>
            <person name="Yoshida Y."/>
            <person name="Ohtoshi R."/>
            <person name="Malay A.D."/>
            <person name="Moran D.A.P."/>
            <person name="Tomita M."/>
            <person name="Numata K."/>
            <person name="Arakawa K."/>
        </authorList>
    </citation>
    <scope>NUCLEOTIDE SEQUENCE</scope>
</reference>
<proteinExistence type="predicted"/>
<organism evidence="2 3">
    <name type="scientific">Nephila pilipes</name>
    <name type="common">Giant wood spider</name>
    <name type="synonym">Nephila maculata</name>
    <dbReference type="NCBI Taxonomy" id="299642"/>
    <lineage>
        <taxon>Eukaryota</taxon>
        <taxon>Metazoa</taxon>
        <taxon>Ecdysozoa</taxon>
        <taxon>Arthropoda</taxon>
        <taxon>Chelicerata</taxon>
        <taxon>Arachnida</taxon>
        <taxon>Araneae</taxon>
        <taxon>Araneomorphae</taxon>
        <taxon>Entelegynae</taxon>
        <taxon>Araneoidea</taxon>
        <taxon>Nephilidae</taxon>
        <taxon>Nephila</taxon>
    </lineage>
</organism>
<dbReference type="EMBL" id="BMAW01055927">
    <property type="protein sequence ID" value="GFT03492.1"/>
    <property type="molecule type" value="Genomic_DNA"/>
</dbReference>
<name>A0A8X6NAM9_NEPPI</name>
<feature type="region of interest" description="Disordered" evidence="1">
    <location>
        <begin position="57"/>
        <end position="81"/>
    </location>
</feature>